<dbReference type="AlphaFoldDB" id="A0A5N6L075"/>
<organism evidence="2 3">
    <name type="scientific">Carpinus fangiana</name>
    <dbReference type="NCBI Taxonomy" id="176857"/>
    <lineage>
        <taxon>Eukaryota</taxon>
        <taxon>Viridiplantae</taxon>
        <taxon>Streptophyta</taxon>
        <taxon>Embryophyta</taxon>
        <taxon>Tracheophyta</taxon>
        <taxon>Spermatophyta</taxon>
        <taxon>Magnoliopsida</taxon>
        <taxon>eudicotyledons</taxon>
        <taxon>Gunneridae</taxon>
        <taxon>Pentapetalae</taxon>
        <taxon>rosids</taxon>
        <taxon>fabids</taxon>
        <taxon>Fagales</taxon>
        <taxon>Betulaceae</taxon>
        <taxon>Carpinus</taxon>
    </lineage>
</organism>
<feature type="compositionally biased region" description="Polar residues" evidence="1">
    <location>
        <begin position="919"/>
        <end position="928"/>
    </location>
</feature>
<dbReference type="InterPro" id="IPR051710">
    <property type="entry name" value="Phosphatase_SH3-domain"/>
</dbReference>
<name>A0A5N6L075_9ROSI</name>
<feature type="compositionally biased region" description="Polar residues" evidence="1">
    <location>
        <begin position="880"/>
        <end position="899"/>
    </location>
</feature>
<feature type="region of interest" description="Disordered" evidence="1">
    <location>
        <begin position="487"/>
        <end position="507"/>
    </location>
</feature>
<feature type="compositionally biased region" description="Polar residues" evidence="1">
    <location>
        <begin position="487"/>
        <end position="501"/>
    </location>
</feature>
<sequence>MVLEAIYVVRHGTGQYYSGVPTPTGIPSDPALASYGEDQAEHLADKIASLNPPVDVVYSSPFYRCLQTIKPTVKKLVASGRTDGKVKVENGVSEFFGTARFTHPAPASIPTLQQHFDFVDPHHTPAIIPSARGETIPAIHDRHAYALHRVISALDADPSGPRALLICSHAASMICIGRVLTGQMPQDPNTHDFKCGTCALSTFVRRTGQRTVDTVDDWDIKFPEKIPFLDWRNGHGVAGGWDCISNGDCSFLPNGSEREWAFNGDESFLDDDDTLIDDHGVGALREQLRMIPFLTGTTFTDAVSRFRERTISRVEIAFLPSSFYQSPRPPASWMSDRSYCVTDLFFLRYTPLITAPVEDLCKDVGQWLKTSCSRRFKTQAESVSVIGTTESDIFGRLEHLYPRSTSTFRVMAAWDITSTAPLTATEDCASPFVPETHDKSEETSANTISASSSDKIVTEPKTYRNTKGYDVSAAVKPLNDMWTSFTSPLSKRDANATSPGPNTEKDSIDNIGLISNISTVKVSDVKMNSSNQPVVLASGAESTPLSPNISKRHATGEESGSPEHVTNEVPFIKNEPELTDTTINDLEVVDTLVPTPNVAVAPVGMFVQRMELALAEFKRNLSKGSSLTIGDLSPVLRNIGNEAQVTADLITAKVENTPTAQSKTESGSLSHATPVQEQASAVDDSISHQASSPSATSQEDAGKSSIPVHMKWAARAEDRAKSQDVAVGSAPNQPADSFDTESEPRSSVTDEPGWVSVKPSVDLSWWIGAPPPAIAKPVSDSCIFNSQTYDVDTINQMQNKPRFPKGSCIKHPDSTNHDTETCVFLFELKARNPNAAEALLSKKSISSTESREASNVAQVEPNISEAKSKASDQSDSDGSVTPTGPLSTSRAQSPETTIVTGHEGGGEGFKAQSPRTKHTLQLSPTAPTFSPAPDFATVTPGPRHGTVIAENDFPASPKSTGVPQTPYQSPFNHSYTDVPVNTPSGLSVHTTQVDIGSLESLSSIPSLSGGPSLPPSPPKNAATPATRSVDGDPGPMYPFMFRSLQRRWPRSDKELVDFSRVWKGDVPTKSLGAHRPSVSTGTMGQATGTVCIHQLIDQLTWALAQEAYGSCHCNTASMQRARALKRSSFSSVNSVKEEAWSDAHDLVKENMHPNCGPPLVSTSGARSTYGSPS</sequence>
<proteinExistence type="predicted"/>
<feature type="compositionally biased region" description="Polar residues" evidence="1">
    <location>
        <begin position="1160"/>
        <end position="1173"/>
    </location>
</feature>
<comment type="caution">
    <text evidence="2">The sequence shown here is derived from an EMBL/GenBank/DDBJ whole genome shotgun (WGS) entry which is preliminary data.</text>
</comment>
<dbReference type="PANTHER" id="PTHR16469">
    <property type="entry name" value="UBIQUITIN-ASSOCIATED AND SH3 DOMAIN-CONTAINING BA-RELATED"/>
    <property type="match status" value="1"/>
</dbReference>
<feature type="compositionally biased region" description="Low complexity" evidence="1">
    <location>
        <begin position="1001"/>
        <end position="1011"/>
    </location>
</feature>
<protein>
    <recommendedName>
        <fullName evidence="4">Phosphoglycerate mutase family protein</fullName>
    </recommendedName>
</protein>
<feature type="region of interest" description="Disordered" evidence="1">
    <location>
        <begin position="536"/>
        <end position="569"/>
    </location>
</feature>
<reference evidence="2 3" key="1">
    <citation type="submission" date="2019-06" db="EMBL/GenBank/DDBJ databases">
        <title>A chromosomal-level reference genome of Carpinus fangiana (Coryloideae, Betulaceae).</title>
        <authorList>
            <person name="Yang X."/>
            <person name="Wang Z."/>
            <person name="Zhang L."/>
            <person name="Hao G."/>
            <person name="Liu J."/>
            <person name="Yang Y."/>
        </authorList>
    </citation>
    <scope>NUCLEOTIDE SEQUENCE [LARGE SCALE GENOMIC DNA]</scope>
    <source>
        <strain evidence="2">Cfa_2016G</strain>
        <tissue evidence="2">Leaf</tissue>
    </source>
</reference>
<feature type="compositionally biased region" description="Polar residues" evidence="1">
    <location>
        <begin position="687"/>
        <end position="699"/>
    </location>
</feature>
<feature type="region of interest" description="Disordered" evidence="1">
    <location>
        <begin position="657"/>
        <end position="754"/>
    </location>
</feature>
<dbReference type="Pfam" id="PF00300">
    <property type="entry name" value="His_Phos_1"/>
    <property type="match status" value="1"/>
</dbReference>
<dbReference type="InterPro" id="IPR013078">
    <property type="entry name" value="His_Pase_superF_clade-1"/>
</dbReference>
<feature type="region of interest" description="Disordered" evidence="1">
    <location>
        <begin position="1151"/>
        <end position="1173"/>
    </location>
</feature>
<dbReference type="Gene3D" id="3.40.50.1240">
    <property type="entry name" value="Phosphoglycerate mutase-like"/>
    <property type="match status" value="1"/>
</dbReference>
<evidence type="ECO:0000313" key="2">
    <source>
        <dbReference type="EMBL" id="KAB8437352.1"/>
    </source>
</evidence>
<accession>A0A5N6L075</accession>
<evidence type="ECO:0000256" key="1">
    <source>
        <dbReference type="SAM" id="MobiDB-lite"/>
    </source>
</evidence>
<feature type="compositionally biased region" description="Polar residues" evidence="1">
    <location>
        <begin position="540"/>
        <end position="549"/>
    </location>
</feature>
<feature type="compositionally biased region" description="Polar residues" evidence="1">
    <location>
        <begin position="657"/>
        <end position="679"/>
    </location>
</feature>
<evidence type="ECO:0000313" key="3">
    <source>
        <dbReference type="Proteomes" id="UP000327013"/>
    </source>
</evidence>
<feature type="region of interest" description="Disordered" evidence="1">
    <location>
        <begin position="842"/>
        <end position="932"/>
    </location>
</feature>
<dbReference type="SMART" id="SM00855">
    <property type="entry name" value="PGAM"/>
    <property type="match status" value="1"/>
</dbReference>
<feature type="compositionally biased region" description="Polar residues" evidence="1">
    <location>
        <begin position="843"/>
        <end position="857"/>
    </location>
</feature>
<dbReference type="CDD" id="cd07067">
    <property type="entry name" value="HP_PGM_like"/>
    <property type="match status" value="1"/>
</dbReference>
<dbReference type="SUPFAM" id="SSF53254">
    <property type="entry name" value="Phosphoglycerate mutase-like"/>
    <property type="match status" value="1"/>
</dbReference>
<gene>
    <name evidence="2" type="ORF">FH972_025032</name>
</gene>
<dbReference type="OrthoDB" id="414418at2759"/>
<evidence type="ECO:0008006" key="4">
    <source>
        <dbReference type="Google" id="ProtNLM"/>
    </source>
</evidence>
<feature type="region of interest" description="Disordered" evidence="1">
    <location>
        <begin position="1001"/>
        <end position="1034"/>
    </location>
</feature>
<keyword evidence="3" id="KW-1185">Reference proteome</keyword>
<dbReference type="EMBL" id="VIBQ01000036">
    <property type="protein sequence ID" value="KAB8437352.1"/>
    <property type="molecule type" value="Genomic_DNA"/>
</dbReference>
<dbReference type="InterPro" id="IPR029033">
    <property type="entry name" value="His_PPase_superfam"/>
</dbReference>
<dbReference type="Proteomes" id="UP000327013">
    <property type="component" value="Unassembled WGS sequence"/>
</dbReference>
<dbReference type="PANTHER" id="PTHR16469:SF51">
    <property type="entry name" value="TRANSCRIPTION FACTOR TAU 55 KDA SUBUNIT"/>
    <property type="match status" value="1"/>
</dbReference>